<evidence type="ECO:0000259" key="1">
    <source>
        <dbReference type="Pfam" id="PF01796"/>
    </source>
</evidence>
<dbReference type="Pfam" id="PF12172">
    <property type="entry name" value="zf-ChsH2"/>
    <property type="match status" value="1"/>
</dbReference>
<feature type="domain" description="ChsH2 rubredoxin-like zinc ribbon" evidence="2">
    <location>
        <begin position="24"/>
        <end position="58"/>
    </location>
</feature>
<dbReference type="Pfam" id="PF01796">
    <property type="entry name" value="OB_ChsH2_C"/>
    <property type="match status" value="1"/>
</dbReference>
<dbReference type="InterPro" id="IPR022002">
    <property type="entry name" value="ChsH2_Znr"/>
</dbReference>
<dbReference type="EMBL" id="VDFR01000150">
    <property type="protein sequence ID" value="TNC34870.1"/>
    <property type="molecule type" value="Genomic_DNA"/>
</dbReference>
<evidence type="ECO:0000313" key="3">
    <source>
        <dbReference type="EMBL" id="TNC34870.1"/>
    </source>
</evidence>
<dbReference type="OrthoDB" id="7470921at2"/>
<evidence type="ECO:0000259" key="2">
    <source>
        <dbReference type="Pfam" id="PF12172"/>
    </source>
</evidence>
<dbReference type="RefSeq" id="WP_139106998.1">
    <property type="nucleotide sequence ID" value="NZ_VDFR01000150.1"/>
</dbReference>
<dbReference type="SUPFAM" id="SSF50249">
    <property type="entry name" value="Nucleic acid-binding proteins"/>
    <property type="match status" value="1"/>
</dbReference>
<dbReference type="PANTHER" id="PTHR34075">
    <property type="entry name" value="BLR3430 PROTEIN"/>
    <property type="match status" value="1"/>
</dbReference>
<dbReference type="PANTHER" id="PTHR34075:SF5">
    <property type="entry name" value="BLR3430 PROTEIN"/>
    <property type="match status" value="1"/>
</dbReference>
<reference evidence="3 4" key="1">
    <citation type="submission" date="2019-05" db="EMBL/GenBank/DDBJ databases">
        <title>Mumia sp. nov., isolated from the intestinal contents of plateau pika (Ochotona curzoniae) in the Qinghai-Tibet plateau of China.</title>
        <authorList>
            <person name="Tian Z."/>
        </authorList>
    </citation>
    <scope>NUCLEOTIDE SEQUENCE [LARGE SCALE GENOMIC DNA]</scope>
    <source>
        <strain evidence="4">527</strain>
    </source>
</reference>
<dbReference type="AlphaFoldDB" id="A0A5C4MFC1"/>
<dbReference type="InterPro" id="IPR002878">
    <property type="entry name" value="ChsH2_C"/>
</dbReference>
<organism evidence="3 4">
    <name type="scientific">Mumia zhuanghuii</name>
    <dbReference type="NCBI Taxonomy" id="2585211"/>
    <lineage>
        <taxon>Bacteria</taxon>
        <taxon>Bacillati</taxon>
        <taxon>Actinomycetota</taxon>
        <taxon>Actinomycetes</taxon>
        <taxon>Propionibacteriales</taxon>
        <taxon>Nocardioidaceae</taxon>
        <taxon>Mumia</taxon>
    </lineage>
</organism>
<feature type="domain" description="ChsH2 C-terminal OB-fold" evidence="1">
    <location>
        <begin position="64"/>
        <end position="126"/>
    </location>
</feature>
<dbReference type="InterPro" id="IPR012340">
    <property type="entry name" value="NA-bd_OB-fold"/>
</dbReference>
<protein>
    <submittedName>
        <fullName evidence="3">Zn-ribbon domain-containing OB-fold protein</fullName>
    </submittedName>
</protein>
<name>A0A5C4MFC1_9ACTN</name>
<gene>
    <name evidence="3" type="ORF">FHE65_27425</name>
</gene>
<comment type="caution">
    <text evidence="3">The sequence shown here is derived from an EMBL/GenBank/DDBJ whole genome shotgun (WGS) entry which is preliminary data.</text>
</comment>
<dbReference type="InterPro" id="IPR052513">
    <property type="entry name" value="Thioester_dehydratase-like"/>
</dbReference>
<dbReference type="Proteomes" id="UP000306740">
    <property type="component" value="Unassembled WGS sequence"/>
</dbReference>
<evidence type="ECO:0000313" key="4">
    <source>
        <dbReference type="Proteomes" id="UP000306740"/>
    </source>
</evidence>
<proteinExistence type="predicted"/>
<dbReference type="Gene3D" id="6.10.30.10">
    <property type="match status" value="1"/>
</dbReference>
<sequence length="145" mass="15698">MNEPTTPWVPGTVPPADEITASYWAATREHRLTVQECEGCGHRQHPPRALCTACGSTDALRQADASGTGAVDTFTVVHRAPRPDVAVPYVVARVRLAEGPLVLSRLEGRDDPESWDLGDPVTVTWVDLPDGRALPCFRPTATEES</sequence>
<accession>A0A5C4MFC1</accession>